<dbReference type="OrthoDB" id="8112769at2"/>
<dbReference type="PROSITE" id="PS51257">
    <property type="entry name" value="PROKAR_LIPOPROTEIN"/>
    <property type="match status" value="1"/>
</dbReference>
<name>A0A178YM67_SINSA</name>
<keyword evidence="1" id="KW-0732">Signal</keyword>
<dbReference type="EMBL" id="LNQB01000060">
    <property type="protein sequence ID" value="OAP48642.1"/>
    <property type="molecule type" value="Genomic_DNA"/>
</dbReference>
<feature type="signal peptide" evidence="1">
    <location>
        <begin position="1"/>
        <end position="35"/>
    </location>
</feature>
<evidence type="ECO:0000256" key="1">
    <source>
        <dbReference type="SAM" id="SignalP"/>
    </source>
</evidence>
<dbReference type="Gene3D" id="2.40.160.20">
    <property type="match status" value="1"/>
</dbReference>
<comment type="caution">
    <text evidence="2">The sequence shown here is derived from an EMBL/GenBank/DDBJ whole genome shotgun (WGS) entry which is preliminary data.</text>
</comment>
<dbReference type="Proteomes" id="UP000078507">
    <property type="component" value="Unassembled WGS sequence"/>
</dbReference>
<dbReference type="InterPro" id="IPR018550">
    <property type="entry name" value="Lipid-A_deacylase-rel"/>
</dbReference>
<dbReference type="RefSeq" id="WP_066870381.1">
    <property type="nucleotide sequence ID" value="NZ_LNQB01000060.1"/>
</dbReference>
<dbReference type="Pfam" id="PF09411">
    <property type="entry name" value="PagL"/>
    <property type="match status" value="1"/>
</dbReference>
<protein>
    <submittedName>
        <fullName evidence="2">Lipid A 3-O-deacylase</fullName>
    </submittedName>
</protein>
<reference evidence="2 3" key="1">
    <citation type="submission" date="2015-11" db="EMBL/GenBank/DDBJ databases">
        <title>Ensifer anhuiense sp. nov., an effective nitrogen fixation bacterium with Glycine soja.</title>
        <authorList>
            <person name="Yan H."/>
            <person name="Chen W."/>
        </authorList>
    </citation>
    <scope>NUCLEOTIDE SEQUENCE [LARGE SCALE GENOMIC DNA]</scope>
    <source>
        <strain evidence="2 3">LMG 7837</strain>
    </source>
</reference>
<gene>
    <name evidence="2" type="ORF">ATB98_00485</name>
</gene>
<dbReference type="STRING" id="36856.ATB98_00485"/>
<feature type="chain" id="PRO_5008098072" evidence="1">
    <location>
        <begin position="36"/>
        <end position="197"/>
    </location>
</feature>
<sequence>MRHLRSSVGQATLSPLAAALLAATGFAACAPAARAAEGIFDEMRFGATVPVAEGKHQESGLFPSFIVFFDPFGADNAGTLAEKILLPRVHAGASVATSSNGVNQVYGGFSWDADLTERFFVEAGVGATLHDGDLDGGDSDGPELGCRLLFREYAAAGYRFDANWNLSATIEHNSHANLCDGPNGGLTRAGLMLGYKF</sequence>
<keyword evidence="3" id="KW-1185">Reference proteome</keyword>
<accession>A0A178YM67</accession>
<dbReference type="AlphaFoldDB" id="A0A178YM67"/>
<proteinExistence type="predicted"/>
<evidence type="ECO:0000313" key="3">
    <source>
        <dbReference type="Proteomes" id="UP000078507"/>
    </source>
</evidence>
<evidence type="ECO:0000313" key="2">
    <source>
        <dbReference type="EMBL" id="OAP48642.1"/>
    </source>
</evidence>
<organism evidence="2 3">
    <name type="scientific">Sinorhizobium saheli</name>
    <dbReference type="NCBI Taxonomy" id="36856"/>
    <lineage>
        <taxon>Bacteria</taxon>
        <taxon>Pseudomonadati</taxon>
        <taxon>Pseudomonadota</taxon>
        <taxon>Alphaproteobacteria</taxon>
        <taxon>Hyphomicrobiales</taxon>
        <taxon>Rhizobiaceae</taxon>
        <taxon>Sinorhizobium/Ensifer group</taxon>
        <taxon>Sinorhizobium</taxon>
    </lineage>
</organism>